<evidence type="ECO:0000313" key="3">
    <source>
        <dbReference type="Proteomes" id="UP001165460"/>
    </source>
</evidence>
<dbReference type="Proteomes" id="UP001165460">
    <property type="component" value="Unassembled WGS sequence"/>
</dbReference>
<name>A0ABS9ZUL8_9SPHI</name>
<dbReference type="RefSeq" id="WP_243360494.1">
    <property type="nucleotide sequence ID" value="NZ_JALGBH010000001.1"/>
</dbReference>
<keyword evidence="3" id="KW-1185">Reference proteome</keyword>
<accession>A0ABS9ZUL8</accession>
<keyword evidence="1" id="KW-0472">Membrane</keyword>
<gene>
    <name evidence="2" type="ORF">MMF97_05800</name>
</gene>
<reference evidence="2" key="1">
    <citation type="submission" date="2022-03" db="EMBL/GenBank/DDBJ databases">
        <authorList>
            <person name="Woo C.Y."/>
        </authorList>
    </citation>
    <scope>NUCLEOTIDE SEQUENCE</scope>
    <source>
        <strain evidence="2">CYS-01</strain>
    </source>
</reference>
<evidence type="ECO:0000256" key="1">
    <source>
        <dbReference type="SAM" id="Phobius"/>
    </source>
</evidence>
<feature type="transmembrane region" description="Helical" evidence="1">
    <location>
        <begin position="82"/>
        <end position="101"/>
    </location>
</feature>
<keyword evidence="1" id="KW-0812">Transmembrane</keyword>
<dbReference type="EMBL" id="JALGBH010000001">
    <property type="protein sequence ID" value="MCJ0742218.1"/>
    <property type="molecule type" value="Genomic_DNA"/>
</dbReference>
<sequence>MPKTPLTDQQLAGLIKKSLIEAPSKDFDDNVMYHIKKEAQKARSLTNNAKISLVFFILGTGFGLLVSHLLPMLGDTVAGIDVKTLVLVFQICYVILILTQLEHIIKLFSRKTENN</sequence>
<proteinExistence type="predicted"/>
<protein>
    <submittedName>
        <fullName evidence="2">Uncharacterized protein</fullName>
    </submittedName>
</protein>
<evidence type="ECO:0000313" key="2">
    <source>
        <dbReference type="EMBL" id="MCJ0742218.1"/>
    </source>
</evidence>
<feature type="transmembrane region" description="Helical" evidence="1">
    <location>
        <begin position="51"/>
        <end position="70"/>
    </location>
</feature>
<comment type="caution">
    <text evidence="2">The sequence shown here is derived from an EMBL/GenBank/DDBJ whole genome shotgun (WGS) entry which is preliminary data.</text>
</comment>
<organism evidence="2 3">
    <name type="scientific">Pedobacter montanisoli</name>
    <dbReference type="NCBI Taxonomy" id="2923277"/>
    <lineage>
        <taxon>Bacteria</taxon>
        <taxon>Pseudomonadati</taxon>
        <taxon>Bacteroidota</taxon>
        <taxon>Sphingobacteriia</taxon>
        <taxon>Sphingobacteriales</taxon>
        <taxon>Sphingobacteriaceae</taxon>
        <taxon>Pedobacter</taxon>
    </lineage>
</organism>
<keyword evidence="1" id="KW-1133">Transmembrane helix</keyword>